<evidence type="ECO:0000259" key="7">
    <source>
        <dbReference type="Pfam" id="PF00916"/>
    </source>
</evidence>
<dbReference type="Proteomes" id="UP000433071">
    <property type="component" value="Unassembled WGS sequence"/>
</dbReference>
<evidence type="ECO:0000256" key="5">
    <source>
        <dbReference type="SAM" id="MobiDB-lite"/>
    </source>
</evidence>
<evidence type="ECO:0000256" key="6">
    <source>
        <dbReference type="SAM" id="Phobius"/>
    </source>
</evidence>
<dbReference type="AlphaFoldDB" id="A0A6I3LWT3"/>
<feature type="transmembrane region" description="Helical" evidence="6">
    <location>
        <begin position="162"/>
        <end position="180"/>
    </location>
</feature>
<dbReference type="PANTHER" id="PTHR43310:SF1">
    <property type="entry name" value="SULFATE TRANSPORTER YBAR-RELATED"/>
    <property type="match status" value="1"/>
</dbReference>
<reference evidence="8 9" key="1">
    <citation type="submission" date="2019-11" db="EMBL/GenBank/DDBJ databases">
        <title>Agromyces kandeliae sp. nov., isolated from mangrove soil.</title>
        <authorList>
            <person name="Wang R."/>
        </authorList>
    </citation>
    <scope>NUCLEOTIDE SEQUENCE [LARGE SCALE GENOMIC DNA]</scope>
    <source>
        <strain evidence="8 9">JCM 11433</strain>
    </source>
</reference>
<evidence type="ECO:0000313" key="9">
    <source>
        <dbReference type="Proteomes" id="UP000433071"/>
    </source>
</evidence>
<feature type="compositionally biased region" description="Basic and acidic residues" evidence="5">
    <location>
        <begin position="9"/>
        <end position="19"/>
    </location>
</feature>
<protein>
    <submittedName>
        <fullName evidence="8">Sodium-independent anion transporter</fullName>
    </submittedName>
</protein>
<dbReference type="InterPro" id="IPR052706">
    <property type="entry name" value="Membrane-Transporter-like"/>
</dbReference>
<comment type="subcellular location">
    <subcellularLocation>
        <location evidence="1">Membrane</location>
        <topology evidence="1">Multi-pass membrane protein</topology>
    </subcellularLocation>
</comment>
<keyword evidence="3 6" id="KW-1133">Transmembrane helix</keyword>
<dbReference type="PANTHER" id="PTHR43310">
    <property type="entry name" value="SULFATE TRANSPORTER YBAR-RELATED"/>
    <property type="match status" value="1"/>
</dbReference>
<dbReference type="Pfam" id="PF00916">
    <property type="entry name" value="Sulfate_transp"/>
    <property type="match status" value="2"/>
</dbReference>
<evidence type="ECO:0000313" key="8">
    <source>
        <dbReference type="EMBL" id="MTH67000.1"/>
    </source>
</evidence>
<dbReference type="EMBL" id="WMLB01000006">
    <property type="protein sequence ID" value="MTH67000.1"/>
    <property type="molecule type" value="Genomic_DNA"/>
</dbReference>
<dbReference type="GO" id="GO:0016020">
    <property type="term" value="C:membrane"/>
    <property type="evidence" value="ECO:0007669"/>
    <property type="project" value="UniProtKB-SubCell"/>
</dbReference>
<evidence type="ECO:0000256" key="1">
    <source>
        <dbReference type="ARBA" id="ARBA00004141"/>
    </source>
</evidence>
<evidence type="ECO:0000256" key="2">
    <source>
        <dbReference type="ARBA" id="ARBA00022692"/>
    </source>
</evidence>
<evidence type="ECO:0000256" key="3">
    <source>
        <dbReference type="ARBA" id="ARBA00022989"/>
    </source>
</evidence>
<feature type="transmembrane region" description="Helical" evidence="6">
    <location>
        <begin position="236"/>
        <end position="258"/>
    </location>
</feature>
<feature type="transmembrane region" description="Helical" evidence="6">
    <location>
        <begin position="64"/>
        <end position="80"/>
    </location>
</feature>
<organism evidence="8 9">
    <name type="scientific">Agromyces bracchium</name>
    <dbReference type="NCBI Taxonomy" id="88376"/>
    <lineage>
        <taxon>Bacteria</taxon>
        <taxon>Bacillati</taxon>
        <taxon>Actinomycetota</taxon>
        <taxon>Actinomycetes</taxon>
        <taxon>Micrococcales</taxon>
        <taxon>Microbacteriaceae</taxon>
        <taxon>Agromyces</taxon>
    </lineage>
</organism>
<feature type="region of interest" description="Disordered" evidence="5">
    <location>
        <begin position="1"/>
        <end position="20"/>
    </location>
</feature>
<name>A0A6I3LWT3_9MICO</name>
<keyword evidence="2 6" id="KW-0812">Transmembrane</keyword>
<feature type="transmembrane region" description="Helical" evidence="6">
    <location>
        <begin position="187"/>
        <end position="208"/>
    </location>
</feature>
<feature type="domain" description="SLC26A/SulP transporter" evidence="7">
    <location>
        <begin position="182"/>
        <end position="303"/>
    </location>
</feature>
<dbReference type="InterPro" id="IPR011547">
    <property type="entry name" value="SLC26A/SulP_dom"/>
</dbReference>
<comment type="caution">
    <text evidence="8">The sequence shown here is derived from an EMBL/GenBank/DDBJ whole genome shotgun (WGS) entry which is preliminary data.</text>
</comment>
<accession>A0A6I3LWT3</accession>
<dbReference type="RefSeq" id="WP_196216869.1">
    <property type="nucleotide sequence ID" value="NZ_WMLB01000006.1"/>
</dbReference>
<feature type="transmembrane region" description="Helical" evidence="6">
    <location>
        <begin position="138"/>
        <end position="156"/>
    </location>
</feature>
<feature type="transmembrane region" description="Helical" evidence="6">
    <location>
        <begin position="279"/>
        <end position="302"/>
    </location>
</feature>
<keyword evidence="9" id="KW-1185">Reference proteome</keyword>
<evidence type="ECO:0000256" key="4">
    <source>
        <dbReference type="ARBA" id="ARBA00023136"/>
    </source>
</evidence>
<gene>
    <name evidence="8" type="ORF">GJ743_01270</name>
</gene>
<feature type="non-terminal residue" evidence="8">
    <location>
        <position position="303"/>
    </location>
</feature>
<keyword evidence="4 6" id="KW-0472">Membrane</keyword>
<sequence>MSAPARPDATTDARTRTRDQPSVLTALRTPRLLTREVLAGLVVALALIPEAISFSIIAGVDPRVGLFSSFVMAVSIAFLGGRPAMISAATGAVALVIAPVARDYGMDYFIATVILAGVFQLVLGALGVAKLMRFIPRSVMVGFVNSLAILIFAAQLPHLVGVPWLVYPLVAAGLVIMVGVPRLTKAVPAPLIAIVVLTVVVVASGWQVPTVGDEGELPESLPELFIPNVPLTWETFATIAPFALAMALVGLLESLMTAKLVDDLTDTRSGKTREALGQGVANMLSGLFGGMGGCAMIGQTMIN</sequence>
<feature type="transmembrane region" description="Helical" evidence="6">
    <location>
        <begin position="108"/>
        <end position="126"/>
    </location>
</feature>
<proteinExistence type="predicted"/>
<feature type="domain" description="SLC26A/SulP transporter" evidence="7">
    <location>
        <begin position="33"/>
        <end position="163"/>
    </location>
</feature>
<feature type="transmembrane region" description="Helical" evidence="6">
    <location>
        <begin position="37"/>
        <end position="58"/>
    </location>
</feature>